<dbReference type="AlphaFoldDB" id="A0A645AW97"/>
<protein>
    <submittedName>
        <fullName evidence="1">Uncharacterized protein</fullName>
    </submittedName>
</protein>
<dbReference type="EMBL" id="VSSQ01016318">
    <property type="protein sequence ID" value="MPM57522.1"/>
    <property type="molecule type" value="Genomic_DNA"/>
</dbReference>
<organism evidence="1">
    <name type="scientific">bioreactor metagenome</name>
    <dbReference type="NCBI Taxonomy" id="1076179"/>
    <lineage>
        <taxon>unclassified sequences</taxon>
        <taxon>metagenomes</taxon>
        <taxon>ecological metagenomes</taxon>
    </lineage>
</organism>
<comment type="caution">
    <text evidence="1">The sequence shown here is derived from an EMBL/GenBank/DDBJ whole genome shotgun (WGS) entry which is preliminary data.</text>
</comment>
<reference evidence="1" key="1">
    <citation type="submission" date="2019-08" db="EMBL/GenBank/DDBJ databases">
        <authorList>
            <person name="Kucharzyk K."/>
            <person name="Murdoch R.W."/>
            <person name="Higgins S."/>
            <person name="Loffler F."/>
        </authorList>
    </citation>
    <scope>NUCLEOTIDE SEQUENCE</scope>
</reference>
<evidence type="ECO:0000313" key="1">
    <source>
        <dbReference type="EMBL" id="MPM57522.1"/>
    </source>
</evidence>
<name>A0A645AW97_9ZZZZ</name>
<accession>A0A645AW97</accession>
<sequence length="42" mass="4806">MVENILCNTCGTEILATDKHCSKYSARQLELIHIEKKQVMNV</sequence>
<proteinExistence type="predicted"/>
<gene>
    <name evidence="1" type="ORF">SDC9_104344</name>
</gene>